<dbReference type="EMBL" id="UIDG01000645">
    <property type="protein sequence ID" value="SUS08800.1"/>
    <property type="molecule type" value="Genomic_DNA"/>
</dbReference>
<proteinExistence type="predicted"/>
<reference evidence="1" key="1">
    <citation type="submission" date="2018-07" db="EMBL/GenBank/DDBJ databases">
        <authorList>
            <person name="Quirk P.G."/>
            <person name="Krulwich T.A."/>
        </authorList>
    </citation>
    <scope>NUCLEOTIDE SEQUENCE</scope>
</reference>
<dbReference type="AlphaFoldDB" id="A0A380TK34"/>
<accession>A0A380TK34</accession>
<sequence>MTRRWRPAALPPNMKALDRFAPCAGPALDGIRAKMAYGMRVLHEICGSGRHGLVVSAVRWFATHGRVAIASGHGGFRGA</sequence>
<name>A0A380TK34_9ZZZZ</name>
<organism evidence="1">
    <name type="scientific">metagenome</name>
    <dbReference type="NCBI Taxonomy" id="256318"/>
    <lineage>
        <taxon>unclassified sequences</taxon>
        <taxon>metagenomes</taxon>
    </lineage>
</organism>
<gene>
    <name evidence="1" type="ORF">DF3PB_90002</name>
</gene>
<evidence type="ECO:0000313" key="1">
    <source>
        <dbReference type="EMBL" id="SUS08800.1"/>
    </source>
</evidence>
<protein>
    <submittedName>
        <fullName evidence="1">Uncharacterized protein</fullName>
    </submittedName>
</protein>